<dbReference type="AlphaFoldDB" id="A0A0E9Q905"/>
<protein>
    <submittedName>
        <fullName evidence="2">Uncharacterized protein</fullName>
    </submittedName>
</protein>
<dbReference type="EMBL" id="GBXM01095969">
    <property type="protein sequence ID" value="JAH12608.1"/>
    <property type="molecule type" value="Transcribed_RNA"/>
</dbReference>
<reference evidence="2" key="2">
    <citation type="journal article" date="2015" name="Fish Shellfish Immunol.">
        <title>Early steps in the European eel (Anguilla anguilla)-Vibrio vulnificus interaction in the gills: Role of the RtxA13 toxin.</title>
        <authorList>
            <person name="Callol A."/>
            <person name="Pajuelo D."/>
            <person name="Ebbesson L."/>
            <person name="Teles M."/>
            <person name="MacKenzie S."/>
            <person name="Amaro C."/>
        </authorList>
    </citation>
    <scope>NUCLEOTIDE SEQUENCE</scope>
</reference>
<evidence type="ECO:0000256" key="1">
    <source>
        <dbReference type="SAM" id="SignalP"/>
    </source>
</evidence>
<evidence type="ECO:0000313" key="2">
    <source>
        <dbReference type="EMBL" id="JAH12608.1"/>
    </source>
</evidence>
<feature type="chain" id="PRO_5002430956" evidence="1">
    <location>
        <begin position="20"/>
        <end position="51"/>
    </location>
</feature>
<sequence length="51" mass="5690">MFSLHMICVNVIFCQVTAAIQPTQIPLSHHCCLATLLFFEEGHCIAHSYAV</sequence>
<feature type="signal peptide" evidence="1">
    <location>
        <begin position="1"/>
        <end position="19"/>
    </location>
</feature>
<accession>A0A0E9Q905</accession>
<keyword evidence="1" id="KW-0732">Signal</keyword>
<organism evidence="2">
    <name type="scientific">Anguilla anguilla</name>
    <name type="common">European freshwater eel</name>
    <name type="synonym">Muraena anguilla</name>
    <dbReference type="NCBI Taxonomy" id="7936"/>
    <lineage>
        <taxon>Eukaryota</taxon>
        <taxon>Metazoa</taxon>
        <taxon>Chordata</taxon>
        <taxon>Craniata</taxon>
        <taxon>Vertebrata</taxon>
        <taxon>Euteleostomi</taxon>
        <taxon>Actinopterygii</taxon>
        <taxon>Neopterygii</taxon>
        <taxon>Teleostei</taxon>
        <taxon>Anguilliformes</taxon>
        <taxon>Anguillidae</taxon>
        <taxon>Anguilla</taxon>
    </lineage>
</organism>
<proteinExistence type="predicted"/>
<reference evidence="2" key="1">
    <citation type="submission" date="2014-11" db="EMBL/GenBank/DDBJ databases">
        <authorList>
            <person name="Amaro Gonzalez C."/>
        </authorList>
    </citation>
    <scope>NUCLEOTIDE SEQUENCE</scope>
</reference>
<name>A0A0E9Q905_ANGAN</name>